<dbReference type="InterPro" id="IPR000944">
    <property type="entry name" value="Tscrpt_reg_Rrf2"/>
</dbReference>
<dbReference type="PROSITE" id="PS51197">
    <property type="entry name" value="HTH_RRF2_2"/>
    <property type="match status" value="1"/>
</dbReference>
<dbReference type="RefSeq" id="WP_191750192.1">
    <property type="nucleotide sequence ID" value="NZ_JACSQZ010000032.1"/>
</dbReference>
<protein>
    <recommendedName>
        <fullName evidence="3">HTH-type transcriptional regulator NsrR</fullName>
    </recommendedName>
</protein>
<sequence length="131" mass="14931">MYLSKFTDYSFRALVYLAENKDKLCTVEELAKKLEISEHHLKKIIHKLAKTDLIISMKGRTGGLKLGLDPNEINLGEVVKITEDNLNIAQCFSKDNCCPYISSECKLKGIMKDSLDAFLHEFSKYTLKDIL</sequence>
<dbReference type="InterPro" id="IPR036390">
    <property type="entry name" value="WH_DNA-bd_sf"/>
</dbReference>
<comment type="caution">
    <text evidence="4">The sequence shown here is derived from an EMBL/GenBank/DDBJ whole genome shotgun (WGS) entry which is preliminary data.</text>
</comment>
<dbReference type="SUPFAM" id="SSF46785">
    <property type="entry name" value="Winged helix' DNA-binding domain"/>
    <property type="match status" value="1"/>
</dbReference>
<proteinExistence type="predicted"/>
<dbReference type="EMBL" id="JACSQZ010000032">
    <property type="protein sequence ID" value="MBD7915432.1"/>
    <property type="molecule type" value="Genomic_DNA"/>
</dbReference>
<evidence type="ECO:0000256" key="3">
    <source>
        <dbReference type="ARBA" id="ARBA00040173"/>
    </source>
</evidence>
<evidence type="ECO:0000256" key="1">
    <source>
        <dbReference type="ARBA" id="ARBA00023125"/>
    </source>
</evidence>
<accession>A0ABR8Q4T2</accession>
<evidence type="ECO:0000256" key="2">
    <source>
        <dbReference type="ARBA" id="ARBA00034078"/>
    </source>
</evidence>
<dbReference type="Pfam" id="PF02082">
    <property type="entry name" value="Rrf2"/>
    <property type="match status" value="1"/>
</dbReference>
<organism evidence="4 5">
    <name type="scientific">Clostridium gallinarum</name>
    <dbReference type="NCBI Taxonomy" id="2762246"/>
    <lineage>
        <taxon>Bacteria</taxon>
        <taxon>Bacillati</taxon>
        <taxon>Bacillota</taxon>
        <taxon>Clostridia</taxon>
        <taxon>Eubacteriales</taxon>
        <taxon>Clostridiaceae</taxon>
        <taxon>Clostridium</taxon>
    </lineage>
</organism>
<gene>
    <name evidence="4" type="ORF">H9660_09760</name>
</gene>
<dbReference type="PANTHER" id="PTHR33221:SF4">
    <property type="entry name" value="HTH-TYPE TRANSCRIPTIONAL REPRESSOR NSRR"/>
    <property type="match status" value="1"/>
</dbReference>
<dbReference type="Proteomes" id="UP000640335">
    <property type="component" value="Unassembled WGS sequence"/>
</dbReference>
<dbReference type="Gene3D" id="1.10.10.10">
    <property type="entry name" value="Winged helix-like DNA-binding domain superfamily/Winged helix DNA-binding domain"/>
    <property type="match status" value="1"/>
</dbReference>
<evidence type="ECO:0000313" key="5">
    <source>
        <dbReference type="Proteomes" id="UP000640335"/>
    </source>
</evidence>
<dbReference type="InterPro" id="IPR036388">
    <property type="entry name" value="WH-like_DNA-bd_sf"/>
</dbReference>
<dbReference type="PANTHER" id="PTHR33221">
    <property type="entry name" value="WINGED HELIX-TURN-HELIX TRANSCRIPTIONAL REGULATOR, RRF2 FAMILY"/>
    <property type="match status" value="1"/>
</dbReference>
<reference evidence="4 5" key="1">
    <citation type="submission" date="2020-08" db="EMBL/GenBank/DDBJ databases">
        <title>A Genomic Blueprint of the Chicken Gut Microbiome.</title>
        <authorList>
            <person name="Gilroy R."/>
            <person name="Ravi A."/>
            <person name="Getino M."/>
            <person name="Pursley I."/>
            <person name="Horton D.L."/>
            <person name="Alikhan N.-F."/>
            <person name="Baker D."/>
            <person name="Gharbi K."/>
            <person name="Hall N."/>
            <person name="Watson M."/>
            <person name="Adriaenssens E.M."/>
            <person name="Foster-Nyarko E."/>
            <person name="Jarju S."/>
            <person name="Secka A."/>
            <person name="Antonio M."/>
            <person name="Oren A."/>
            <person name="Chaudhuri R."/>
            <person name="La Ragione R.M."/>
            <person name="Hildebrand F."/>
            <person name="Pallen M.J."/>
        </authorList>
    </citation>
    <scope>NUCLEOTIDE SEQUENCE [LARGE SCALE GENOMIC DNA]</scope>
    <source>
        <strain evidence="4 5">Sa3CUN1</strain>
    </source>
</reference>
<evidence type="ECO:0000313" key="4">
    <source>
        <dbReference type="EMBL" id="MBD7915432.1"/>
    </source>
</evidence>
<dbReference type="NCBIfam" id="TIGR00738">
    <property type="entry name" value="rrf2_super"/>
    <property type="match status" value="1"/>
</dbReference>
<comment type="cofactor">
    <cofactor evidence="2">
        <name>[2Fe-2S] cluster</name>
        <dbReference type="ChEBI" id="CHEBI:190135"/>
    </cofactor>
</comment>
<name>A0ABR8Q4T2_9CLOT</name>
<keyword evidence="1" id="KW-0238">DNA-binding</keyword>
<keyword evidence="5" id="KW-1185">Reference proteome</keyword>